<dbReference type="EMBL" id="JBHFEH010000007">
    <property type="protein sequence ID" value="KAL2056814.1"/>
    <property type="molecule type" value="Genomic_DNA"/>
</dbReference>
<organism evidence="3 4">
    <name type="scientific">Lepraria finkii</name>
    <dbReference type="NCBI Taxonomy" id="1340010"/>
    <lineage>
        <taxon>Eukaryota</taxon>
        <taxon>Fungi</taxon>
        <taxon>Dikarya</taxon>
        <taxon>Ascomycota</taxon>
        <taxon>Pezizomycotina</taxon>
        <taxon>Lecanoromycetes</taxon>
        <taxon>OSLEUM clade</taxon>
        <taxon>Lecanoromycetidae</taxon>
        <taxon>Lecanorales</taxon>
        <taxon>Lecanorineae</taxon>
        <taxon>Stereocaulaceae</taxon>
        <taxon>Lepraria</taxon>
    </lineage>
</organism>
<dbReference type="Proteomes" id="UP001590951">
    <property type="component" value="Unassembled WGS sequence"/>
</dbReference>
<evidence type="ECO:0000256" key="1">
    <source>
        <dbReference type="SAM" id="MobiDB-lite"/>
    </source>
</evidence>
<feature type="region of interest" description="Disordered" evidence="1">
    <location>
        <begin position="190"/>
        <end position="216"/>
    </location>
</feature>
<gene>
    <name evidence="3" type="ORF">ABVK25_003209</name>
</gene>
<feature type="compositionally biased region" description="Basic residues" evidence="1">
    <location>
        <begin position="202"/>
        <end position="216"/>
    </location>
</feature>
<name>A0ABR4BG78_9LECA</name>
<feature type="domain" description="DUF7924" evidence="2">
    <location>
        <begin position="26"/>
        <end position="144"/>
    </location>
</feature>
<reference evidence="3 4" key="1">
    <citation type="submission" date="2024-09" db="EMBL/GenBank/DDBJ databases">
        <title>Rethinking Asexuality: The Enigmatic Case of Functional Sexual Genes in Lepraria (Stereocaulaceae).</title>
        <authorList>
            <person name="Doellman M."/>
            <person name="Sun Y."/>
            <person name="Barcenas-Pena A."/>
            <person name="Lumbsch H.T."/>
            <person name="Grewe F."/>
        </authorList>
    </citation>
    <scope>NUCLEOTIDE SEQUENCE [LARGE SCALE GENOMIC DNA]</scope>
    <source>
        <strain evidence="3 4">Grewe 0041</strain>
    </source>
</reference>
<evidence type="ECO:0000313" key="3">
    <source>
        <dbReference type="EMBL" id="KAL2056814.1"/>
    </source>
</evidence>
<accession>A0ABR4BG78</accession>
<keyword evidence="4" id="KW-1185">Reference proteome</keyword>
<protein>
    <recommendedName>
        <fullName evidence="2">DUF7924 domain-containing protein</fullName>
    </recommendedName>
</protein>
<sequence>MVINCLFLSRAGISKGISKGIWHSGLIVEAKTAGIIELVECQRARVGAALVNATRGLLKASGASIDTPGADLKSNVFSIALVPTCANLYIHWAEVIKDGQMRFYIYLGGTYTLRDDEELKKLRHNVNNVLDWISLTRKDRLKKLLAAIRTKLESEGGPIAREVADDDPEDCKGASSVGVAEDMNAVSLEDDEVEVDTEVPLRRSKRQRTKKSSRTK</sequence>
<proteinExistence type="predicted"/>
<dbReference type="Pfam" id="PF25545">
    <property type="entry name" value="DUF7924"/>
    <property type="match status" value="1"/>
</dbReference>
<evidence type="ECO:0000259" key="2">
    <source>
        <dbReference type="Pfam" id="PF25545"/>
    </source>
</evidence>
<comment type="caution">
    <text evidence="3">The sequence shown here is derived from an EMBL/GenBank/DDBJ whole genome shotgun (WGS) entry which is preliminary data.</text>
</comment>
<evidence type="ECO:0000313" key="4">
    <source>
        <dbReference type="Proteomes" id="UP001590951"/>
    </source>
</evidence>
<dbReference type="InterPro" id="IPR057684">
    <property type="entry name" value="DUF7924"/>
</dbReference>